<dbReference type="EMBL" id="VSRR010008660">
    <property type="protein sequence ID" value="MPC49081.1"/>
    <property type="molecule type" value="Genomic_DNA"/>
</dbReference>
<proteinExistence type="predicted"/>
<protein>
    <submittedName>
        <fullName evidence="1">Uncharacterized protein</fullName>
    </submittedName>
</protein>
<dbReference type="AlphaFoldDB" id="A0A5B7FNQ2"/>
<sequence>MITLTVGKQFVSQHKDWDFGKCRTILWSDEASFQITDNQRKRVYRRPGSNRHDPRYTTHTLKPRFFDGVGGCHRYRTFRSDQHCRRSRGDMVETFRMMNGVYDKDVCEGLFKMQEGLQTHDHGKKIFK</sequence>
<dbReference type="InterPro" id="IPR036397">
    <property type="entry name" value="RNaseH_sf"/>
</dbReference>
<name>A0A5B7FNQ2_PORTR</name>
<evidence type="ECO:0000313" key="2">
    <source>
        <dbReference type="Proteomes" id="UP000324222"/>
    </source>
</evidence>
<dbReference type="Proteomes" id="UP000324222">
    <property type="component" value="Unassembled WGS sequence"/>
</dbReference>
<evidence type="ECO:0000313" key="1">
    <source>
        <dbReference type="EMBL" id="MPC49081.1"/>
    </source>
</evidence>
<reference evidence="1 2" key="1">
    <citation type="submission" date="2019-05" db="EMBL/GenBank/DDBJ databases">
        <title>Another draft genome of Portunus trituberculatus and its Hox gene families provides insights of decapod evolution.</title>
        <authorList>
            <person name="Jeong J.-H."/>
            <person name="Song I."/>
            <person name="Kim S."/>
            <person name="Choi T."/>
            <person name="Kim D."/>
            <person name="Ryu S."/>
            <person name="Kim W."/>
        </authorList>
    </citation>
    <scope>NUCLEOTIDE SEQUENCE [LARGE SCALE GENOMIC DNA]</scope>
    <source>
        <tissue evidence="1">Muscle</tissue>
    </source>
</reference>
<keyword evidence="2" id="KW-1185">Reference proteome</keyword>
<dbReference type="Gene3D" id="3.30.420.10">
    <property type="entry name" value="Ribonuclease H-like superfamily/Ribonuclease H"/>
    <property type="match status" value="1"/>
</dbReference>
<accession>A0A5B7FNQ2</accession>
<gene>
    <name evidence="1" type="ORF">E2C01_042875</name>
</gene>
<organism evidence="1 2">
    <name type="scientific">Portunus trituberculatus</name>
    <name type="common">Swimming crab</name>
    <name type="synonym">Neptunus trituberculatus</name>
    <dbReference type="NCBI Taxonomy" id="210409"/>
    <lineage>
        <taxon>Eukaryota</taxon>
        <taxon>Metazoa</taxon>
        <taxon>Ecdysozoa</taxon>
        <taxon>Arthropoda</taxon>
        <taxon>Crustacea</taxon>
        <taxon>Multicrustacea</taxon>
        <taxon>Malacostraca</taxon>
        <taxon>Eumalacostraca</taxon>
        <taxon>Eucarida</taxon>
        <taxon>Decapoda</taxon>
        <taxon>Pleocyemata</taxon>
        <taxon>Brachyura</taxon>
        <taxon>Eubrachyura</taxon>
        <taxon>Portunoidea</taxon>
        <taxon>Portunidae</taxon>
        <taxon>Portuninae</taxon>
        <taxon>Portunus</taxon>
    </lineage>
</organism>
<comment type="caution">
    <text evidence="1">The sequence shown here is derived from an EMBL/GenBank/DDBJ whole genome shotgun (WGS) entry which is preliminary data.</text>
</comment>
<dbReference type="GO" id="GO:0003676">
    <property type="term" value="F:nucleic acid binding"/>
    <property type="evidence" value="ECO:0007669"/>
    <property type="project" value="InterPro"/>
</dbReference>